<dbReference type="Proteomes" id="UP000010483">
    <property type="component" value="Chromosome"/>
</dbReference>
<proteinExistence type="predicted"/>
<dbReference type="PATRIC" id="fig|292563.3.peg.2129"/>
<dbReference type="PANTHER" id="PTHR16128">
    <property type="entry name" value="FAD/NAD(P)-BINDING OXIDOREDUCTASE FAMILY PROTEIN"/>
    <property type="match status" value="1"/>
</dbReference>
<evidence type="ECO:0000313" key="3">
    <source>
        <dbReference type="Proteomes" id="UP000010483"/>
    </source>
</evidence>
<dbReference type="Gene3D" id="3.90.660.10">
    <property type="match status" value="1"/>
</dbReference>
<keyword evidence="3" id="KW-1185">Reference proteome</keyword>
<dbReference type="InterPro" id="IPR036188">
    <property type="entry name" value="FAD/NAD-bd_sf"/>
</dbReference>
<sequence length="321" mass="35834">MTNKIAIIGAGISGLTLATTLQEKGIDAQVFDKGRGVGGRMSSRRTDWGYIDHGTQYFSLSNNQLKEFIKIYGDVLKPWQGKFASWENGVFEKDDSPKIKYVPDKAMNNLCKFLGGDITVKLKTRICSIVKVDDSWTLRDEQNHCYGDFDGVIITAPPYQTANLLPDDCLFKAEIAQIKMFPCFSLMVIPETKINLPFTGVKFKHPILGWISDNDTKPHRGDGGAIVIQSNFTYAMAHLGDDREAIAGELLRATEQVLNVRFSSFKYYSLHLWRYALPQQSSDKGYFYDPQTGLGVCGDWCLSGKVEGAFLSARAIALKIN</sequence>
<feature type="domain" description="Amine oxidase" evidence="1">
    <location>
        <begin position="119"/>
        <end position="317"/>
    </location>
</feature>
<evidence type="ECO:0000259" key="1">
    <source>
        <dbReference type="Pfam" id="PF01593"/>
    </source>
</evidence>
<dbReference type="SUPFAM" id="SSF51905">
    <property type="entry name" value="FAD/NAD(P)-binding domain"/>
    <property type="match status" value="1"/>
</dbReference>
<evidence type="ECO:0000313" key="2">
    <source>
        <dbReference type="EMBL" id="AFZ47987.1"/>
    </source>
</evidence>
<dbReference type="BioCyc" id="CSTA292563:G1353-2041-MONOMER"/>
<dbReference type="HOGENOM" id="CLU_036034_0_0_3"/>
<dbReference type="AlphaFoldDB" id="K9YNG0"/>
<dbReference type="Pfam" id="PF13450">
    <property type="entry name" value="NAD_binding_8"/>
    <property type="match status" value="1"/>
</dbReference>
<dbReference type="PANTHER" id="PTHR16128:SF5">
    <property type="entry name" value="FAD_NAD(P)-BINDING OXIDOREDUCTASE FAMILY PROTEIN"/>
    <property type="match status" value="1"/>
</dbReference>
<dbReference type="EMBL" id="CP003940">
    <property type="protein sequence ID" value="AFZ47987.1"/>
    <property type="molecule type" value="Genomic_DNA"/>
</dbReference>
<name>K9YNG0_CYASC</name>
<dbReference type="eggNOG" id="COG3380">
    <property type="taxonomic scope" value="Bacteria"/>
</dbReference>
<dbReference type="GO" id="GO:0016491">
    <property type="term" value="F:oxidoreductase activity"/>
    <property type="evidence" value="ECO:0007669"/>
    <property type="project" value="InterPro"/>
</dbReference>
<dbReference type="Gene3D" id="3.50.50.60">
    <property type="entry name" value="FAD/NAD(P)-binding domain"/>
    <property type="match status" value="1"/>
</dbReference>
<protein>
    <submittedName>
        <fullName evidence="2">Amine oxidase</fullName>
    </submittedName>
</protein>
<reference evidence="3" key="1">
    <citation type="journal article" date="2013" name="Proc. Natl. Acad. Sci. U.S.A.">
        <title>Improving the coverage of the cyanobacterial phylum using diversity-driven genome sequencing.</title>
        <authorList>
            <person name="Shih P.M."/>
            <person name="Wu D."/>
            <person name="Latifi A."/>
            <person name="Axen S.D."/>
            <person name="Fewer D.P."/>
            <person name="Talla E."/>
            <person name="Calteau A."/>
            <person name="Cai F."/>
            <person name="Tandeau de Marsac N."/>
            <person name="Rippka R."/>
            <person name="Herdman M."/>
            <person name="Sivonen K."/>
            <person name="Coursin T."/>
            <person name="Laurent T."/>
            <person name="Goodwin L."/>
            <person name="Nolan M."/>
            <person name="Davenport K.W."/>
            <person name="Han C.S."/>
            <person name="Rubin E.M."/>
            <person name="Eisen J.A."/>
            <person name="Woyke T."/>
            <person name="Gugger M."/>
            <person name="Kerfeld C.A."/>
        </authorList>
    </citation>
    <scope>NUCLEOTIDE SEQUENCE [LARGE SCALE GENOMIC DNA]</scope>
    <source>
        <strain evidence="3">ATCC 29140 / PCC 7202</strain>
    </source>
</reference>
<dbReference type="KEGG" id="csn:Cyast_2037"/>
<dbReference type="Pfam" id="PF01593">
    <property type="entry name" value="Amino_oxidase"/>
    <property type="match status" value="1"/>
</dbReference>
<accession>K9YNG0</accession>
<organism evidence="2 3">
    <name type="scientific">Cyanobacterium stanieri (strain ATCC 29140 / PCC 7202)</name>
    <dbReference type="NCBI Taxonomy" id="292563"/>
    <lineage>
        <taxon>Bacteria</taxon>
        <taxon>Bacillati</taxon>
        <taxon>Cyanobacteriota</taxon>
        <taxon>Cyanophyceae</taxon>
        <taxon>Oscillatoriophycideae</taxon>
        <taxon>Chroococcales</taxon>
        <taxon>Geminocystaceae</taxon>
        <taxon>Cyanobacterium</taxon>
    </lineage>
</organism>
<dbReference type="InterPro" id="IPR002937">
    <property type="entry name" value="Amino_oxidase"/>
</dbReference>
<dbReference type="STRING" id="292563.Cyast_2037"/>
<gene>
    <name evidence="2" type="ordered locus">Cyast_2037</name>
</gene>